<keyword evidence="5" id="KW-1185">Reference proteome</keyword>
<dbReference type="EMBL" id="FQYX01000028">
    <property type="protein sequence ID" value="SHJ63949.1"/>
    <property type="molecule type" value="Genomic_DNA"/>
</dbReference>
<protein>
    <submittedName>
        <fullName evidence="3">Transposase</fullName>
    </submittedName>
</protein>
<keyword evidence="1" id="KW-0175">Coiled coil</keyword>
<dbReference type="EMBL" id="FQYX01000026">
    <property type="protein sequence ID" value="SHJ58327.1"/>
    <property type="molecule type" value="Genomic_DNA"/>
</dbReference>
<dbReference type="GO" id="GO:0004803">
    <property type="term" value="F:transposase activity"/>
    <property type="evidence" value="ECO:0007669"/>
    <property type="project" value="InterPro"/>
</dbReference>
<evidence type="ECO:0000256" key="1">
    <source>
        <dbReference type="SAM" id="Coils"/>
    </source>
</evidence>
<evidence type="ECO:0000313" key="3">
    <source>
        <dbReference type="EMBL" id="SHJ63949.1"/>
    </source>
</evidence>
<dbReference type="InterPro" id="IPR009057">
    <property type="entry name" value="Homeodomain-like_sf"/>
</dbReference>
<dbReference type="STRING" id="558155.SAMN04487911_1262"/>
<feature type="coiled-coil region" evidence="1">
    <location>
        <begin position="56"/>
        <end position="83"/>
    </location>
</feature>
<evidence type="ECO:0000313" key="2">
    <source>
        <dbReference type="EMBL" id="SHJ58327.1"/>
    </source>
</evidence>
<dbReference type="EMBL" id="FQYX01000045">
    <property type="protein sequence ID" value="SHJ85066.1"/>
    <property type="molecule type" value="Genomic_DNA"/>
</dbReference>
<organism evidence="3 5">
    <name type="scientific">Arenibacter nanhaiticus</name>
    <dbReference type="NCBI Taxonomy" id="558155"/>
    <lineage>
        <taxon>Bacteria</taxon>
        <taxon>Pseudomonadati</taxon>
        <taxon>Bacteroidota</taxon>
        <taxon>Flavobacteriia</taxon>
        <taxon>Flavobacteriales</taxon>
        <taxon>Flavobacteriaceae</taxon>
        <taxon>Arenibacter</taxon>
    </lineage>
</organism>
<reference evidence="3 5" key="1">
    <citation type="submission" date="2016-11" db="EMBL/GenBank/DDBJ databases">
        <authorList>
            <person name="Jaros S."/>
            <person name="Januszkiewicz K."/>
            <person name="Wedrychowicz H."/>
        </authorList>
    </citation>
    <scope>NUCLEOTIDE SEQUENCE [LARGE SCALE GENOMIC DNA]</scope>
    <source>
        <strain evidence="3 5">CGMCC 1.8863</strain>
    </source>
</reference>
<dbReference type="InterPro" id="IPR002514">
    <property type="entry name" value="Transposase_8"/>
</dbReference>
<dbReference type="Proteomes" id="UP000184231">
    <property type="component" value="Unassembled WGS sequence"/>
</dbReference>
<proteinExistence type="predicted"/>
<dbReference type="SUPFAM" id="SSF46689">
    <property type="entry name" value="Homeodomain-like"/>
    <property type="match status" value="1"/>
</dbReference>
<dbReference type="GO" id="GO:0006313">
    <property type="term" value="P:DNA transposition"/>
    <property type="evidence" value="ECO:0007669"/>
    <property type="project" value="InterPro"/>
</dbReference>
<reference evidence="5" key="2">
    <citation type="submission" date="2016-11" db="EMBL/GenBank/DDBJ databases">
        <authorList>
            <person name="Varghese N."/>
            <person name="Submissions S."/>
        </authorList>
    </citation>
    <scope>NUCLEOTIDE SEQUENCE [LARGE SCALE GENOMIC DNA]</scope>
    <source>
        <strain evidence="5">CGMCC 1.8863</strain>
    </source>
</reference>
<dbReference type="GO" id="GO:0003677">
    <property type="term" value="F:DNA binding"/>
    <property type="evidence" value="ECO:0007669"/>
    <property type="project" value="InterPro"/>
</dbReference>
<accession>A0A1M6KYH6</accession>
<dbReference type="Gene3D" id="1.10.10.60">
    <property type="entry name" value="Homeodomain-like"/>
    <property type="match status" value="1"/>
</dbReference>
<evidence type="ECO:0000313" key="5">
    <source>
        <dbReference type="Proteomes" id="UP000184231"/>
    </source>
</evidence>
<dbReference type="Pfam" id="PF01527">
    <property type="entry name" value="HTH_Tnp_1"/>
    <property type="match status" value="1"/>
</dbReference>
<gene>
    <name evidence="2" type="ORF">SAMN04487911_1262</name>
    <name evidence="3" type="ORF">SAMN04487911_12845</name>
    <name evidence="4" type="ORF">SAMN04487911_1451</name>
</gene>
<name>A0A1M6KYH6_9FLAO</name>
<evidence type="ECO:0000313" key="4">
    <source>
        <dbReference type="EMBL" id="SHJ85066.1"/>
    </source>
</evidence>
<sequence length="92" mass="10613">MDKRSYDREFKTTIVELVNAGRPVKSLSEEYGVSQASINRWKRMAITNGNPQAIEETKEALRIKALEKELKETKLERDILKKAVSIFSKSDR</sequence>
<dbReference type="AlphaFoldDB" id="A0A1M6KYH6"/>